<evidence type="ECO:0000313" key="2">
    <source>
        <dbReference type="Proteomes" id="UP001138802"/>
    </source>
</evidence>
<protein>
    <recommendedName>
        <fullName evidence="3">Antitoxin</fullName>
    </recommendedName>
</protein>
<reference evidence="1 2" key="1">
    <citation type="journal article" date="2020" name="Microorganisms">
        <title>Osmotic Adaptation and Compatible Solute Biosynthesis of Phototrophic Bacteria as Revealed from Genome Analyses.</title>
        <authorList>
            <person name="Imhoff J.F."/>
            <person name="Rahn T."/>
            <person name="Kunzel S."/>
            <person name="Keller A."/>
            <person name="Neulinger S.C."/>
        </authorList>
    </citation>
    <scope>NUCLEOTIDE SEQUENCE [LARGE SCALE GENOMIC DNA]</scope>
    <source>
        <strain evidence="1 2">DSM 21303</strain>
    </source>
</reference>
<sequence length="68" mass="7528">MTAEAALHPEYITDADGRRKAVVLPIEEYESLVEDLADLAVLAERSGEPTISHQDVINELRRDGLLPD</sequence>
<dbReference type="RefSeq" id="WP_200388695.1">
    <property type="nucleotide sequence ID" value="NZ_NRSD01000016.1"/>
</dbReference>
<evidence type="ECO:0008006" key="3">
    <source>
        <dbReference type="Google" id="ProtNLM"/>
    </source>
</evidence>
<dbReference type="Proteomes" id="UP001138802">
    <property type="component" value="Unassembled WGS sequence"/>
</dbReference>
<keyword evidence="2" id="KW-1185">Reference proteome</keyword>
<proteinExistence type="predicted"/>
<dbReference type="Pfam" id="PF18506">
    <property type="entry name" value="RelB-like"/>
    <property type="match status" value="1"/>
</dbReference>
<dbReference type="InterPro" id="IPR049537">
    <property type="entry name" value="RelB-like"/>
</dbReference>
<evidence type="ECO:0000313" key="1">
    <source>
        <dbReference type="EMBL" id="MBK1645888.1"/>
    </source>
</evidence>
<name>A0A9X1BA30_9GAMM</name>
<dbReference type="AlphaFoldDB" id="A0A9X1BA30"/>
<comment type="caution">
    <text evidence="1">The sequence shown here is derived from an EMBL/GenBank/DDBJ whole genome shotgun (WGS) entry which is preliminary data.</text>
</comment>
<dbReference type="EMBL" id="NRSD01000016">
    <property type="protein sequence ID" value="MBK1645888.1"/>
    <property type="molecule type" value="Genomic_DNA"/>
</dbReference>
<accession>A0A9X1BA30</accession>
<gene>
    <name evidence="1" type="ORF">CKO25_14775</name>
</gene>
<organism evidence="1 2">
    <name type="scientific">Thiocapsa imhoffii</name>
    <dbReference type="NCBI Taxonomy" id="382777"/>
    <lineage>
        <taxon>Bacteria</taxon>
        <taxon>Pseudomonadati</taxon>
        <taxon>Pseudomonadota</taxon>
        <taxon>Gammaproteobacteria</taxon>
        <taxon>Chromatiales</taxon>
        <taxon>Chromatiaceae</taxon>
        <taxon>Thiocapsa</taxon>
    </lineage>
</organism>